<organism evidence="14 15">
    <name type="scientific">Bacteroides pectinophilus CAG:437</name>
    <dbReference type="NCBI Taxonomy" id="1263051"/>
    <lineage>
        <taxon>Bacteria</taxon>
        <taxon>Bacillati</taxon>
        <taxon>Bacillota</taxon>
        <taxon>Clostridia</taxon>
        <taxon>Eubacteriales</taxon>
    </lineage>
</organism>
<evidence type="ECO:0000256" key="1">
    <source>
        <dbReference type="ARBA" id="ARBA00004651"/>
    </source>
</evidence>
<feature type="transmembrane region" description="Helical" evidence="12">
    <location>
        <begin position="230"/>
        <end position="249"/>
    </location>
</feature>
<feature type="compositionally biased region" description="Basic and acidic residues" evidence="11">
    <location>
        <begin position="409"/>
        <end position="418"/>
    </location>
</feature>
<accession>R7B4X1</accession>
<keyword evidence="3" id="KW-1003">Cell membrane</keyword>
<keyword evidence="4 9" id="KW-0812">Transmembrane</keyword>
<name>R7B4X1_9FIRM</name>
<evidence type="ECO:0000256" key="5">
    <source>
        <dbReference type="ARBA" id="ARBA00022927"/>
    </source>
</evidence>
<feature type="coiled-coil region" evidence="10">
    <location>
        <begin position="358"/>
        <end position="385"/>
    </location>
</feature>
<dbReference type="InterPro" id="IPR028055">
    <property type="entry name" value="YidC/Oxa/ALB_C"/>
</dbReference>
<dbReference type="GO" id="GO:0051205">
    <property type="term" value="P:protein insertion into membrane"/>
    <property type="evidence" value="ECO:0007669"/>
    <property type="project" value="TreeGrafter"/>
</dbReference>
<dbReference type="NCBIfam" id="TIGR03592">
    <property type="entry name" value="yidC_oxa1_cterm"/>
    <property type="match status" value="1"/>
</dbReference>
<dbReference type="PANTHER" id="PTHR12428">
    <property type="entry name" value="OXA1"/>
    <property type="match status" value="1"/>
</dbReference>
<keyword evidence="5" id="KW-0653">Protein transport</keyword>
<evidence type="ECO:0000256" key="12">
    <source>
        <dbReference type="SAM" id="Phobius"/>
    </source>
</evidence>
<dbReference type="EMBL" id="CBHH010000063">
    <property type="protein sequence ID" value="CDD59106.1"/>
    <property type="molecule type" value="Genomic_DNA"/>
</dbReference>
<dbReference type="CDD" id="cd20070">
    <property type="entry name" value="5TM_YidC_Alb3"/>
    <property type="match status" value="1"/>
</dbReference>
<evidence type="ECO:0000256" key="11">
    <source>
        <dbReference type="SAM" id="MobiDB-lite"/>
    </source>
</evidence>
<evidence type="ECO:0000256" key="6">
    <source>
        <dbReference type="ARBA" id="ARBA00022989"/>
    </source>
</evidence>
<evidence type="ECO:0000256" key="4">
    <source>
        <dbReference type="ARBA" id="ARBA00022692"/>
    </source>
</evidence>
<keyword evidence="10" id="KW-0175">Coiled coil</keyword>
<comment type="caution">
    <text evidence="14">The sequence shown here is derived from an EMBL/GenBank/DDBJ whole genome shotgun (WGS) entry which is preliminary data.</text>
</comment>
<evidence type="ECO:0000313" key="14">
    <source>
        <dbReference type="EMBL" id="CDD59106.1"/>
    </source>
</evidence>
<dbReference type="InterPro" id="IPR001708">
    <property type="entry name" value="YidC/ALB3/OXA1/COX18"/>
</dbReference>
<proteinExistence type="inferred from homology"/>
<dbReference type="Proteomes" id="UP000018141">
    <property type="component" value="Unassembled WGS sequence"/>
</dbReference>
<comment type="subcellular location">
    <subcellularLocation>
        <location evidence="1">Cell membrane</location>
        <topology evidence="1">Multi-pass membrane protein</topology>
    </subcellularLocation>
    <subcellularLocation>
        <location evidence="9">Membrane</location>
        <topology evidence="9">Multi-pass membrane protein</topology>
    </subcellularLocation>
</comment>
<dbReference type="AlphaFoldDB" id="R7B4X1"/>
<dbReference type="GO" id="GO:0015031">
    <property type="term" value="P:protein transport"/>
    <property type="evidence" value="ECO:0007669"/>
    <property type="project" value="UniProtKB-KW"/>
</dbReference>
<evidence type="ECO:0000259" key="13">
    <source>
        <dbReference type="Pfam" id="PF02096"/>
    </source>
</evidence>
<dbReference type="Pfam" id="PF02096">
    <property type="entry name" value="60KD_IMP"/>
    <property type="match status" value="1"/>
</dbReference>
<evidence type="ECO:0000313" key="15">
    <source>
        <dbReference type="Proteomes" id="UP000018141"/>
    </source>
</evidence>
<keyword evidence="7 12" id="KW-0472">Membrane</keyword>
<sequence>MAILTQSTTFIIGPVAKLLGYIMNWLFLGLDAIGIPNIGLAIIIFTFVTKLLMMPLTVKQMKFTKLSTVMQPELQAIQKKYKNTKDQNEMLKMQEETKAVYAKYGTSPTGGCAQLLIQFPILLALYRIIQNIPAYVPKIKLLFTAMLSSDNGIMSVAGYQDILSSNFTQFANKDLTNMNSIIDVLNVFSTDNWNKLIELFPAQAELITNNLNEFNHMNSFLTINMSQNPGLTLGLPILIPILAGVTQYLSVRMMQTQNPATGNNEDNPAAASMKMMNTVMPIMSAVMAISLPAGLGLYWSATAVFQILQQFIINKYFDKKGVDEIVKENVDKINKKRAKQGLPEQKITNNAKISTKSIASSQDKLEQAKAKKEANDKKIKEILDSTEYYKSSSAKPGSLSAKANMVSKYNEKNEKHNK</sequence>
<evidence type="ECO:0000256" key="3">
    <source>
        <dbReference type="ARBA" id="ARBA00022475"/>
    </source>
</evidence>
<evidence type="ECO:0000256" key="2">
    <source>
        <dbReference type="ARBA" id="ARBA00022448"/>
    </source>
</evidence>
<evidence type="ECO:0000256" key="8">
    <source>
        <dbReference type="ARBA" id="ARBA00023186"/>
    </source>
</evidence>
<comment type="similarity">
    <text evidence="9">Belongs to the OXA1/ALB3/YidC family.</text>
</comment>
<evidence type="ECO:0000256" key="10">
    <source>
        <dbReference type="SAM" id="Coils"/>
    </source>
</evidence>
<reference evidence="14" key="1">
    <citation type="submission" date="2012-11" db="EMBL/GenBank/DDBJ databases">
        <title>Dependencies among metagenomic species, viruses, plasmids and units of genetic variation.</title>
        <authorList>
            <person name="Nielsen H.B."/>
            <person name="Almeida M."/>
            <person name="Juncker A.S."/>
            <person name="Rasmussen S."/>
            <person name="Li J."/>
            <person name="Sunagawa S."/>
            <person name="Plichta D."/>
            <person name="Gautier L."/>
            <person name="Le Chatelier E."/>
            <person name="Peletier E."/>
            <person name="Bonde I."/>
            <person name="Nielsen T."/>
            <person name="Manichanh C."/>
            <person name="Arumugam M."/>
            <person name="Batto J."/>
            <person name="Santos M.B.Q.D."/>
            <person name="Blom N."/>
            <person name="Borruel N."/>
            <person name="Burgdorf K.S."/>
            <person name="Boumezbeur F."/>
            <person name="Casellas F."/>
            <person name="Dore J."/>
            <person name="Guarner F."/>
            <person name="Hansen T."/>
            <person name="Hildebrand F."/>
            <person name="Kaas R.S."/>
            <person name="Kennedy S."/>
            <person name="Kristiansen K."/>
            <person name="Kultima J.R."/>
            <person name="Leonard P."/>
            <person name="Levenez F."/>
            <person name="Lund O."/>
            <person name="Moumen B."/>
            <person name="Le Paslier D."/>
            <person name="Pons N."/>
            <person name="Pedersen O."/>
            <person name="Prifti E."/>
            <person name="Qin J."/>
            <person name="Raes J."/>
            <person name="Tap J."/>
            <person name="Tims S."/>
            <person name="Ussery D.W."/>
            <person name="Yamada T."/>
            <person name="MetaHit consortium"/>
            <person name="Renault P."/>
            <person name="Sicheritz-Ponten T."/>
            <person name="Bork P."/>
            <person name="Wang J."/>
            <person name="Brunak S."/>
            <person name="Ehrlich S.D."/>
        </authorList>
    </citation>
    <scope>NUCLEOTIDE SEQUENCE [LARGE SCALE GENOMIC DNA]</scope>
</reference>
<keyword evidence="2" id="KW-0813">Transport</keyword>
<feature type="transmembrane region" description="Helical" evidence="12">
    <location>
        <begin position="7"/>
        <end position="27"/>
    </location>
</feature>
<dbReference type="PANTHER" id="PTHR12428:SF65">
    <property type="entry name" value="CYTOCHROME C OXIDASE ASSEMBLY PROTEIN COX18, MITOCHONDRIAL"/>
    <property type="match status" value="1"/>
</dbReference>
<evidence type="ECO:0000256" key="7">
    <source>
        <dbReference type="ARBA" id="ARBA00023136"/>
    </source>
</evidence>
<protein>
    <recommendedName>
        <fullName evidence="13">Membrane insertase YidC/Oxa/ALB C-terminal domain-containing protein</fullName>
    </recommendedName>
</protein>
<keyword evidence="8" id="KW-0143">Chaperone</keyword>
<dbReference type="GO" id="GO:0032977">
    <property type="term" value="F:membrane insertase activity"/>
    <property type="evidence" value="ECO:0007669"/>
    <property type="project" value="InterPro"/>
</dbReference>
<feature type="region of interest" description="Disordered" evidence="11">
    <location>
        <begin position="389"/>
        <end position="418"/>
    </location>
</feature>
<keyword evidence="6 12" id="KW-1133">Transmembrane helix</keyword>
<feature type="transmembrane region" description="Helical" evidence="12">
    <location>
        <begin position="33"/>
        <end position="53"/>
    </location>
</feature>
<dbReference type="InterPro" id="IPR047196">
    <property type="entry name" value="YidC_ALB_C"/>
</dbReference>
<feature type="transmembrane region" description="Helical" evidence="12">
    <location>
        <begin position="282"/>
        <end position="305"/>
    </location>
</feature>
<dbReference type="GO" id="GO:0005886">
    <property type="term" value="C:plasma membrane"/>
    <property type="evidence" value="ECO:0007669"/>
    <property type="project" value="UniProtKB-SubCell"/>
</dbReference>
<feature type="domain" description="Membrane insertase YidC/Oxa/ALB C-terminal" evidence="13">
    <location>
        <begin position="39"/>
        <end position="315"/>
    </location>
</feature>
<evidence type="ECO:0000256" key="9">
    <source>
        <dbReference type="RuleBase" id="RU003945"/>
    </source>
</evidence>
<gene>
    <name evidence="14" type="ORF">BN656_00119</name>
</gene>